<name>A0A8S5M2N4_9CAUD</name>
<accession>A0A8S5M2N4</accession>
<evidence type="ECO:0000313" key="1">
    <source>
        <dbReference type="EMBL" id="DAD76408.1"/>
    </source>
</evidence>
<sequence>MFKRVVLRLAQGRCFTIINKKKFTFANYL</sequence>
<proteinExistence type="predicted"/>
<organism evidence="1">
    <name type="scientific">Siphoviridae sp. ctP6p7</name>
    <dbReference type="NCBI Taxonomy" id="2826319"/>
    <lineage>
        <taxon>Viruses</taxon>
        <taxon>Duplodnaviria</taxon>
        <taxon>Heunggongvirae</taxon>
        <taxon>Uroviricota</taxon>
        <taxon>Caudoviricetes</taxon>
    </lineage>
</organism>
<reference evidence="1" key="1">
    <citation type="journal article" date="2021" name="Proc. Natl. Acad. Sci. U.S.A.">
        <title>A Catalog of Tens of Thousands of Viruses from Human Metagenomes Reveals Hidden Associations with Chronic Diseases.</title>
        <authorList>
            <person name="Tisza M.J."/>
            <person name="Buck C.B."/>
        </authorList>
    </citation>
    <scope>NUCLEOTIDE SEQUENCE</scope>
    <source>
        <strain evidence="1">CtP6p7</strain>
    </source>
</reference>
<protein>
    <submittedName>
        <fullName evidence="1">Uncharacterized protein</fullName>
    </submittedName>
</protein>
<dbReference type="EMBL" id="BK014800">
    <property type="protein sequence ID" value="DAD76408.1"/>
    <property type="molecule type" value="Genomic_DNA"/>
</dbReference>